<protein>
    <recommendedName>
        <fullName evidence="7">FAD/NAD(P)-binding domain-containing protein</fullName>
    </recommendedName>
</protein>
<dbReference type="PANTHER" id="PTHR43098">
    <property type="entry name" value="L-ORNITHINE N(5)-MONOOXYGENASE-RELATED"/>
    <property type="match status" value="1"/>
</dbReference>
<dbReference type="EMBL" id="NAJP01000112">
    <property type="protein sequence ID" value="TKA29081.1"/>
    <property type="molecule type" value="Genomic_DNA"/>
</dbReference>
<dbReference type="OrthoDB" id="66881at2759"/>
<evidence type="ECO:0000256" key="2">
    <source>
        <dbReference type="ARBA" id="ARBA00022827"/>
    </source>
</evidence>
<dbReference type="InterPro" id="IPR036188">
    <property type="entry name" value="FAD/NAD-bd_sf"/>
</dbReference>
<gene>
    <name evidence="5" type="ORF">B0A54_16191</name>
</gene>
<dbReference type="Gene3D" id="3.50.50.60">
    <property type="entry name" value="FAD/NAD(P)-binding domain"/>
    <property type="match status" value="2"/>
</dbReference>
<comment type="caution">
    <text evidence="5">The sequence shown here is derived from an EMBL/GenBank/DDBJ whole genome shotgun (WGS) entry which is preliminary data.</text>
</comment>
<dbReference type="InterPro" id="IPR050775">
    <property type="entry name" value="FAD-binding_Monooxygenases"/>
</dbReference>
<reference evidence="5 6" key="1">
    <citation type="submission" date="2017-03" db="EMBL/GenBank/DDBJ databases">
        <title>Genomes of endolithic fungi from Antarctica.</title>
        <authorList>
            <person name="Coleine C."/>
            <person name="Masonjones S."/>
            <person name="Stajich J.E."/>
        </authorList>
    </citation>
    <scope>NUCLEOTIDE SEQUENCE [LARGE SCALE GENOMIC DNA]</scope>
    <source>
        <strain evidence="5 6">CCFEE 5311</strain>
    </source>
</reference>
<evidence type="ECO:0000313" key="5">
    <source>
        <dbReference type="EMBL" id="TKA29081.1"/>
    </source>
</evidence>
<name>A0A4U0U281_9PEZI</name>
<evidence type="ECO:0008006" key="7">
    <source>
        <dbReference type="Google" id="ProtNLM"/>
    </source>
</evidence>
<accession>A0A4U0U281</accession>
<dbReference type="Pfam" id="PF13738">
    <property type="entry name" value="Pyr_redox_3"/>
    <property type="match status" value="1"/>
</dbReference>
<keyword evidence="3" id="KW-0521">NADP</keyword>
<keyword evidence="4" id="KW-0560">Oxidoreductase</keyword>
<keyword evidence="1" id="KW-0285">Flavoprotein</keyword>
<keyword evidence="2" id="KW-0274">FAD</keyword>
<evidence type="ECO:0000256" key="1">
    <source>
        <dbReference type="ARBA" id="ARBA00022630"/>
    </source>
</evidence>
<organism evidence="5 6">
    <name type="scientific">Friedmanniomyces endolithicus</name>
    <dbReference type="NCBI Taxonomy" id="329885"/>
    <lineage>
        <taxon>Eukaryota</taxon>
        <taxon>Fungi</taxon>
        <taxon>Dikarya</taxon>
        <taxon>Ascomycota</taxon>
        <taxon>Pezizomycotina</taxon>
        <taxon>Dothideomycetes</taxon>
        <taxon>Dothideomycetidae</taxon>
        <taxon>Mycosphaerellales</taxon>
        <taxon>Teratosphaeriaceae</taxon>
        <taxon>Friedmanniomyces</taxon>
    </lineage>
</organism>
<evidence type="ECO:0000256" key="3">
    <source>
        <dbReference type="ARBA" id="ARBA00022857"/>
    </source>
</evidence>
<sequence length="525" mass="59858">MGSVGELQPEYDVLVIGAGLSGCYACHRMHQLNLKVKVLEAGTSVGGTWYWNRYPGARFDSESYTYAFYFSPEILDEWKWTEHYAPQAETERYIRFLCDRLGLWNDIRFNTSITKAHWIEQDRFWHLTDASGRTYTSRFLITGIGVLSNPTLPNVPGVTDFKGPAHHTSRWPKDPVSFGDKRVGIIGTGATAIQAIPVIAETAKSLTVFQRTPNWAIPLRNSNISPEEMELIRTGYPQMLEKINQTRMGFMHGASTDSIWDSTPEMREAFWEELWALPGFPFWLSNYKEILIDEKANDLVTEFVARKIKERVKDPWTADKLPVLGMWLTCFLGFGTRRVPMETFYYEAYNRPNVRLVDLLETPIERITADGIITNQEEFKFDMLIYATGFDAGKPLNHILTYLGLTVEHFPNMFMSMGPHQAYGNIPRSIEYAVGWIAECIGYCQKQGISRIEATDQGVKEWTDHVHDLGKNLLSNKVDSWMTGVNKNVAGKQKRIVARYMGAAPEFREKCNGVAGGGYELFSKR</sequence>
<dbReference type="Proteomes" id="UP000310066">
    <property type="component" value="Unassembled WGS sequence"/>
</dbReference>
<dbReference type="AlphaFoldDB" id="A0A4U0U281"/>
<dbReference type="PANTHER" id="PTHR43098:SF5">
    <property type="entry name" value="DUAL-FUNCTIONAL MONOOXYGENASE_METHYLTRANSFERASE PSOF"/>
    <property type="match status" value="1"/>
</dbReference>
<dbReference type="GO" id="GO:0016491">
    <property type="term" value="F:oxidoreductase activity"/>
    <property type="evidence" value="ECO:0007669"/>
    <property type="project" value="UniProtKB-KW"/>
</dbReference>
<evidence type="ECO:0000256" key="4">
    <source>
        <dbReference type="ARBA" id="ARBA00023002"/>
    </source>
</evidence>
<evidence type="ECO:0000313" key="6">
    <source>
        <dbReference type="Proteomes" id="UP000310066"/>
    </source>
</evidence>
<dbReference type="SUPFAM" id="SSF51905">
    <property type="entry name" value="FAD/NAD(P)-binding domain"/>
    <property type="match status" value="2"/>
</dbReference>
<proteinExistence type="predicted"/>